<dbReference type="GO" id="GO:0050118">
    <property type="term" value="F:N-acetyldiaminopimelate deacetylase activity"/>
    <property type="evidence" value="ECO:0007669"/>
    <property type="project" value="UniProtKB-ARBA"/>
</dbReference>
<feature type="signal peptide" evidence="3">
    <location>
        <begin position="1"/>
        <end position="24"/>
    </location>
</feature>
<comment type="cofactor">
    <cofactor evidence="2">
        <name>Mn(2+)</name>
        <dbReference type="ChEBI" id="CHEBI:29035"/>
    </cofactor>
    <text evidence="2">The Mn(2+) ion enhances activity.</text>
</comment>
<evidence type="ECO:0000256" key="2">
    <source>
        <dbReference type="PIRSR" id="PIRSR005962-1"/>
    </source>
</evidence>
<dbReference type="GO" id="GO:0046872">
    <property type="term" value="F:metal ion binding"/>
    <property type="evidence" value="ECO:0007669"/>
    <property type="project" value="UniProtKB-KW"/>
</dbReference>
<gene>
    <name evidence="5" type="ORF">KUV50_07740</name>
</gene>
<evidence type="ECO:0000256" key="3">
    <source>
        <dbReference type="SAM" id="SignalP"/>
    </source>
</evidence>
<dbReference type="Gene3D" id="3.40.630.10">
    <property type="entry name" value="Zn peptidases"/>
    <property type="match status" value="1"/>
</dbReference>
<accession>A0A953LAX3</accession>
<dbReference type="InterPro" id="IPR002933">
    <property type="entry name" value="Peptidase_M20"/>
</dbReference>
<dbReference type="PIRSF" id="PIRSF005962">
    <property type="entry name" value="Pept_M20D_amidohydro"/>
    <property type="match status" value="1"/>
</dbReference>
<dbReference type="AlphaFoldDB" id="A0A953LAX3"/>
<dbReference type="InterPro" id="IPR011650">
    <property type="entry name" value="Peptidase_M20_dimer"/>
</dbReference>
<dbReference type="Gene3D" id="3.30.70.360">
    <property type="match status" value="1"/>
</dbReference>
<evidence type="ECO:0000313" key="6">
    <source>
        <dbReference type="Proteomes" id="UP000753961"/>
    </source>
</evidence>
<feature type="binding site" evidence="2">
    <location>
        <position position="414"/>
    </location>
    <ligand>
        <name>Mn(2+)</name>
        <dbReference type="ChEBI" id="CHEBI:29035"/>
        <label>2</label>
    </ligand>
</feature>
<comment type="caution">
    <text evidence="5">The sequence shown here is derived from an EMBL/GenBank/DDBJ whole genome shotgun (WGS) entry which is preliminary data.</text>
</comment>
<dbReference type="PANTHER" id="PTHR11014:SF63">
    <property type="entry name" value="METALLOPEPTIDASE, PUTATIVE (AFU_ORTHOLOGUE AFUA_6G09600)-RELATED"/>
    <property type="match status" value="1"/>
</dbReference>
<dbReference type="FunFam" id="3.30.70.360:FF:000001">
    <property type="entry name" value="N-acetyldiaminopimelate deacetylase"/>
    <property type="match status" value="1"/>
</dbReference>
<feature type="binding site" evidence="2">
    <location>
        <position position="172"/>
    </location>
    <ligand>
        <name>Mn(2+)</name>
        <dbReference type="ChEBI" id="CHEBI:29035"/>
        <label>2</label>
    </ligand>
</feature>
<dbReference type="RefSeq" id="WP_222579552.1">
    <property type="nucleotide sequence ID" value="NZ_JAHVHU010000007.1"/>
</dbReference>
<dbReference type="Proteomes" id="UP000753961">
    <property type="component" value="Unassembled WGS sequence"/>
</dbReference>
<evidence type="ECO:0000256" key="1">
    <source>
        <dbReference type="ARBA" id="ARBA00022801"/>
    </source>
</evidence>
<dbReference type="EMBL" id="JAHVHU010000007">
    <property type="protein sequence ID" value="MBY5958016.1"/>
    <property type="molecule type" value="Genomic_DNA"/>
</dbReference>
<feature type="binding site" evidence="2">
    <location>
        <position position="136"/>
    </location>
    <ligand>
        <name>Mn(2+)</name>
        <dbReference type="ChEBI" id="CHEBI:29035"/>
        <label>2</label>
    </ligand>
</feature>
<dbReference type="NCBIfam" id="TIGR01891">
    <property type="entry name" value="amidohydrolases"/>
    <property type="match status" value="1"/>
</dbReference>
<dbReference type="PANTHER" id="PTHR11014">
    <property type="entry name" value="PEPTIDASE M20 FAMILY MEMBER"/>
    <property type="match status" value="1"/>
</dbReference>
<proteinExistence type="predicted"/>
<keyword evidence="1" id="KW-0378">Hydrolase</keyword>
<feature type="domain" description="Peptidase M20 dimerisation" evidence="4">
    <location>
        <begin position="224"/>
        <end position="316"/>
    </location>
</feature>
<evidence type="ECO:0000313" key="5">
    <source>
        <dbReference type="EMBL" id="MBY5958016.1"/>
    </source>
</evidence>
<dbReference type="InterPro" id="IPR017439">
    <property type="entry name" value="Amidohydrolase"/>
</dbReference>
<keyword evidence="6" id="KW-1185">Reference proteome</keyword>
<keyword evidence="2" id="KW-0479">Metal-binding</keyword>
<feature type="binding site" evidence="2">
    <location>
        <position position="138"/>
    </location>
    <ligand>
        <name>Mn(2+)</name>
        <dbReference type="ChEBI" id="CHEBI:29035"/>
        <label>2</label>
    </ligand>
</feature>
<sequence>MKYTFLFCLIFISLIIFPDQQAYAQPSEQIRDDVDEIYPGLEELYLDLHRSPELSLQEENTARKMAENLKELGFEIQEGFGAYNLAAVYKNGPGPVVLIRTDTDALPVTEKTGLEYASTVQGVNAAGDQVGVMHACGHDVHMTVFIGAARMLMRLKNQWQGTLVMVAQSAEEMGLGANLFFENDLYNKVPKPDYAIALHCNPYLEAGKVGYRIGPMLASVDMIDITVYGEGGHGAAPHTTKDPVVLSAQLIESFQTIVSREINPQEPAVVTVGAVNGGTVHNVIPDRVHLQLTVRSYSNAVRDQIIEGIRRRCRNLGLAAGLSEEQLPEIRIRDPFTPTTVNNAELTKALVQVFELELGKDQVQEMPKYTFGEDFSRYGLQEHEVPICMYWLGTVAPDKVERAKNGGPALPSLHSPFYAPLPEPSIRTGVRTMTAAAMKLFD</sequence>
<name>A0A953LAX3_9BACT</name>
<organism evidence="5 6">
    <name type="scientific">Membranihabitans marinus</name>
    <dbReference type="NCBI Taxonomy" id="1227546"/>
    <lineage>
        <taxon>Bacteria</taxon>
        <taxon>Pseudomonadati</taxon>
        <taxon>Bacteroidota</taxon>
        <taxon>Saprospiria</taxon>
        <taxon>Saprospirales</taxon>
        <taxon>Saprospiraceae</taxon>
        <taxon>Membranihabitans</taxon>
    </lineage>
</organism>
<dbReference type="GO" id="GO:0019877">
    <property type="term" value="P:diaminopimelate biosynthetic process"/>
    <property type="evidence" value="ECO:0007669"/>
    <property type="project" value="UniProtKB-ARBA"/>
</dbReference>
<dbReference type="InterPro" id="IPR036264">
    <property type="entry name" value="Bact_exopeptidase_dim_dom"/>
</dbReference>
<keyword evidence="3" id="KW-0732">Signal</keyword>
<dbReference type="SUPFAM" id="SSF55031">
    <property type="entry name" value="Bacterial exopeptidase dimerisation domain"/>
    <property type="match status" value="1"/>
</dbReference>
<dbReference type="Pfam" id="PF01546">
    <property type="entry name" value="Peptidase_M20"/>
    <property type="match status" value="1"/>
</dbReference>
<protein>
    <submittedName>
        <fullName evidence="5">Amidohydrolase</fullName>
    </submittedName>
</protein>
<evidence type="ECO:0000259" key="4">
    <source>
        <dbReference type="Pfam" id="PF07687"/>
    </source>
</evidence>
<keyword evidence="2" id="KW-0464">Manganese</keyword>
<dbReference type="SUPFAM" id="SSF53187">
    <property type="entry name" value="Zn-dependent exopeptidases"/>
    <property type="match status" value="1"/>
</dbReference>
<reference evidence="5" key="1">
    <citation type="submission" date="2021-06" db="EMBL/GenBank/DDBJ databases">
        <title>44 bacteria genomes isolated from Dapeng, Shenzhen.</title>
        <authorList>
            <person name="Zheng W."/>
            <person name="Yu S."/>
            <person name="Huang Y."/>
        </authorList>
    </citation>
    <scope>NUCLEOTIDE SEQUENCE</scope>
    <source>
        <strain evidence="5">DP5N28-2</strain>
    </source>
</reference>
<dbReference type="Pfam" id="PF07687">
    <property type="entry name" value="M20_dimer"/>
    <property type="match status" value="1"/>
</dbReference>
<feature type="binding site" evidence="2">
    <location>
        <position position="199"/>
    </location>
    <ligand>
        <name>Mn(2+)</name>
        <dbReference type="ChEBI" id="CHEBI:29035"/>
        <label>2</label>
    </ligand>
</feature>
<feature type="chain" id="PRO_5037683392" evidence="3">
    <location>
        <begin position="25"/>
        <end position="442"/>
    </location>
</feature>